<protein>
    <submittedName>
        <fullName evidence="1">Type I-E CRISPR-associated protein Cse1/CasA</fullName>
    </submittedName>
</protein>
<dbReference type="InterPro" id="IPR013381">
    <property type="entry name" value="CRISPR-assoc_prot_Cse1"/>
</dbReference>
<sequence>MPDRQFNVLDEPWIMVMVDDKGTTKEVGLLDLFMHAHEYRALAGETPTQNFAILRLLLAVLQTVFSRYDASGTRYDFESLEFDENDIPLHEVDQDDFGEYSNALLQTWDSLWKAQRFPEIVCRYLEHWRDRFDLHGETHPFYQVTPIQFESVASASKKGDYGTPTKFRLLNGMLSESSNKLSLFTPVSERNKDVLNSAEFARWLVTFQGYAGGSKAKLQGFKYSPSVGTLWSLGGIYFEGSTLFESLMLNVTLDERESRLVETPFWENDFEQWISLFTTLQSIPTANGNQQFSSQRPENLASLYTWPSRLVSSHMDSAGEIRSVALPKFVQTNYFNVEPLSKWATSANSKEHEVYPRRFRPDRAMWREFGALTNLQESNCTPRIVTWHGQLIDKHVLAKGSVFSLVATSIAEAGQASYPGVGEIYADELRNE</sequence>
<dbReference type="EMBL" id="CP129674">
    <property type="protein sequence ID" value="XDS43918.1"/>
    <property type="molecule type" value="Genomic_DNA"/>
</dbReference>
<evidence type="ECO:0000313" key="1">
    <source>
        <dbReference type="EMBL" id="XDS43918.1"/>
    </source>
</evidence>
<gene>
    <name evidence="1" type="ORF">QN215_06445</name>
</gene>
<dbReference type="Pfam" id="PF09481">
    <property type="entry name" value="CRISPR_Cse1"/>
    <property type="match status" value="1"/>
</dbReference>
<organism evidence="1">
    <name type="scientific">Bifidobacterium aquikefiricola</name>
    <dbReference type="NCBI Taxonomy" id="3059038"/>
    <lineage>
        <taxon>Bacteria</taxon>
        <taxon>Bacillati</taxon>
        <taxon>Actinomycetota</taxon>
        <taxon>Actinomycetes</taxon>
        <taxon>Bifidobacteriales</taxon>
        <taxon>Bifidobacteriaceae</taxon>
        <taxon>Bifidobacterium</taxon>
    </lineage>
</organism>
<dbReference type="AlphaFoldDB" id="A0AB39U4V6"/>
<proteinExistence type="predicted"/>
<dbReference type="RefSeq" id="WP_369343513.1">
    <property type="nucleotide sequence ID" value="NZ_CP129674.1"/>
</dbReference>
<dbReference type="KEGG" id="baqk:QN215_06445"/>
<accession>A0AB39U4V6</accession>
<reference evidence="1" key="1">
    <citation type="submission" date="2023-07" db="EMBL/GenBank/DDBJ databases">
        <title>Bifidobacterium aquikefiriaerophilum sp. nov. and Bifidobacterium eccum sp. nov., isolated from water kefir.</title>
        <authorList>
            <person name="Breselge S."/>
            <person name="Bellassi P."/>
            <person name="Barcenilla C."/>
            <person name="Alvarez-Ordonez A."/>
            <person name="Morelli L."/>
            <person name="Cotter P.D."/>
        </authorList>
    </citation>
    <scope>NUCLEOTIDE SEQUENCE</scope>
    <source>
        <strain evidence="1">WK041_4_12</strain>
    </source>
</reference>
<name>A0AB39U4V6_9BIFI</name>